<dbReference type="Gene3D" id="3.40.630.30">
    <property type="match status" value="1"/>
</dbReference>
<protein>
    <submittedName>
        <fullName evidence="2">GNAT family N-acetyltransferase</fullName>
        <ecNumber evidence="2">2.3.1.-</ecNumber>
    </submittedName>
</protein>
<dbReference type="GO" id="GO:0016746">
    <property type="term" value="F:acyltransferase activity"/>
    <property type="evidence" value="ECO:0007669"/>
    <property type="project" value="UniProtKB-KW"/>
</dbReference>
<dbReference type="SUPFAM" id="SSF55729">
    <property type="entry name" value="Acyl-CoA N-acyltransferases (Nat)"/>
    <property type="match status" value="1"/>
</dbReference>
<dbReference type="InterPro" id="IPR016181">
    <property type="entry name" value="Acyl_CoA_acyltransferase"/>
</dbReference>
<sequence length="165" mass="18470">MPIQIRRAKASDIDRIMEIERLPGFEALVGRSARSIHETLVDDPTHAYLLAIDDADKVVGFAILRDIGSEQGNIYLKRIAMAETGKGLGSAFLDLVLEWAFSLPGAHRVWLDHFADNHRAHSAYEKVGFVSEGLMRQAYKLPDGSRADLVMMAVLKPEWSLKNRL</sequence>
<comment type="caution">
    <text evidence="2">The sequence shown here is derived from an EMBL/GenBank/DDBJ whole genome shotgun (WGS) entry which is preliminary data.</text>
</comment>
<dbReference type="InterPro" id="IPR000182">
    <property type="entry name" value="GNAT_dom"/>
</dbReference>
<keyword evidence="3" id="KW-1185">Reference proteome</keyword>
<accession>A0ABT8YFY7</accession>
<dbReference type="CDD" id="cd04301">
    <property type="entry name" value="NAT_SF"/>
    <property type="match status" value="1"/>
</dbReference>
<reference evidence="2" key="2">
    <citation type="submission" date="2023-07" db="EMBL/GenBank/DDBJ databases">
        <authorList>
            <person name="Shen H."/>
        </authorList>
    </citation>
    <scope>NUCLEOTIDE SEQUENCE</scope>
    <source>
        <strain evidence="2">TNR-22</strain>
    </source>
</reference>
<dbReference type="PROSITE" id="PS51186">
    <property type="entry name" value="GNAT"/>
    <property type="match status" value="1"/>
</dbReference>
<keyword evidence="2" id="KW-0012">Acyltransferase</keyword>
<reference evidence="2" key="1">
    <citation type="journal article" date="2015" name="Int. J. Syst. Evol. Microbiol.">
        <title>Rhizobium alvei sp. nov., isolated from a freshwater river.</title>
        <authorList>
            <person name="Sheu S.Y."/>
            <person name="Huang H.W."/>
            <person name="Young C.C."/>
            <person name="Chen W.M."/>
        </authorList>
    </citation>
    <scope>NUCLEOTIDE SEQUENCE</scope>
    <source>
        <strain evidence="2">TNR-22</strain>
    </source>
</reference>
<dbReference type="Pfam" id="PF00583">
    <property type="entry name" value="Acetyltransf_1"/>
    <property type="match status" value="1"/>
</dbReference>
<gene>
    <name evidence="2" type="ORF">Q4481_01435</name>
</gene>
<dbReference type="EMBL" id="JAUOZU010000001">
    <property type="protein sequence ID" value="MDO6962597.1"/>
    <property type="molecule type" value="Genomic_DNA"/>
</dbReference>
<dbReference type="Proteomes" id="UP001174932">
    <property type="component" value="Unassembled WGS sequence"/>
</dbReference>
<evidence type="ECO:0000259" key="1">
    <source>
        <dbReference type="PROSITE" id="PS51186"/>
    </source>
</evidence>
<dbReference type="PANTHER" id="PTHR43415">
    <property type="entry name" value="SPERMIDINE N(1)-ACETYLTRANSFERASE"/>
    <property type="match status" value="1"/>
</dbReference>
<dbReference type="RefSeq" id="WP_304374481.1">
    <property type="nucleotide sequence ID" value="NZ_JAUOZU010000001.1"/>
</dbReference>
<feature type="domain" description="N-acetyltransferase" evidence="1">
    <location>
        <begin position="3"/>
        <end position="156"/>
    </location>
</feature>
<proteinExistence type="predicted"/>
<evidence type="ECO:0000313" key="2">
    <source>
        <dbReference type="EMBL" id="MDO6962597.1"/>
    </source>
</evidence>
<dbReference type="EC" id="2.3.1.-" evidence="2"/>
<dbReference type="PANTHER" id="PTHR43415:SF3">
    <property type="entry name" value="GNAT-FAMILY ACETYLTRANSFERASE"/>
    <property type="match status" value="1"/>
</dbReference>
<organism evidence="2 3">
    <name type="scientific">Rhizobium alvei</name>
    <dbReference type="NCBI Taxonomy" id="1132659"/>
    <lineage>
        <taxon>Bacteria</taxon>
        <taxon>Pseudomonadati</taxon>
        <taxon>Pseudomonadota</taxon>
        <taxon>Alphaproteobacteria</taxon>
        <taxon>Hyphomicrobiales</taxon>
        <taxon>Rhizobiaceae</taxon>
        <taxon>Rhizobium/Agrobacterium group</taxon>
        <taxon>Rhizobium</taxon>
    </lineage>
</organism>
<name>A0ABT8YFY7_9HYPH</name>
<evidence type="ECO:0000313" key="3">
    <source>
        <dbReference type="Proteomes" id="UP001174932"/>
    </source>
</evidence>
<keyword evidence="2" id="KW-0808">Transferase</keyword>